<keyword evidence="4" id="KW-1185">Reference proteome</keyword>
<evidence type="ECO:0000256" key="2">
    <source>
        <dbReference type="SAM" id="SignalP"/>
    </source>
</evidence>
<feature type="chain" id="PRO_5015772649" evidence="2">
    <location>
        <begin position="33"/>
        <end position="725"/>
    </location>
</feature>
<keyword evidence="2" id="KW-0732">Signal</keyword>
<evidence type="ECO:0000313" key="4">
    <source>
        <dbReference type="Proteomes" id="UP000240739"/>
    </source>
</evidence>
<proteinExistence type="predicted"/>
<protein>
    <submittedName>
        <fullName evidence="3">Uncharacterized protein</fullName>
    </submittedName>
</protein>
<name>A0A2T4ULY7_9ACTN</name>
<dbReference type="OrthoDB" id="5240857at2"/>
<evidence type="ECO:0000313" key="3">
    <source>
        <dbReference type="EMBL" id="PTL60250.1"/>
    </source>
</evidence>
<feature type="signal peptide" evidence="2">
    <location>
        <begin position="1"/>
        <end position="32"/>
    </location>
</feature>
<accession>A0A2T4ULY7</accession>
<dbReference type="RefSeq" id="WP_107568895.1">
    <property type="nucleotide sequence ID" value="NZ_PYYB01000001.1"/>
</dbReference>
<reference evidence="3 4" key="1">
    <citation type="submission" date="2018-03" db="EMBL/GenBank/DDBJ databases">
        <title>Aquarubrobacter algicola gen. nov., sp. nov., a novel actinobacterium isolated from shallow eutrophic lake during the end of cyanobacterial harmful algal blooms.</title>
        <authorList>
            <person name="Chun S.J."/>
        </authorList>
    </citation>
    <scope>NUCLEOTIDE SEQUENCE [LARGE SCALE GENOMIC DNA]</scope>
    <source>
        <strain evidence="3 4">Seoho-28</strain>
    </source>
</reference>
<dbReference type="EMBL" id="PYYB01000001">
    <property type="protein sequence ID" value="PTL60250.1"/>
    <property type="molecule type" value="Genomic_DNA"/>
</dbReference>
<comment type="caution">
    <text evidence="3">The sequence shown here is derived from an EMBL/GenBank/DDBJ whole genome shotgun (WGS) entry which is preliminary data.</text>
</comment>
<sequence length="725" mass="77801">MIEERSKMRIRLVNLLVVVGLAMVLAPSVAQAGTYDVHACNPAVAGGANNAFFPLNNGGLTAFAECPAGQGITVRNGWDNGQSSFLEGAYMVFDAPSGNLVESVQFQAGFERHDCSWGTGVIASGYDLGGTRVWGFAPGADCGSGQTPGPTSFFPSRLDFPINQPRVRFETRCGAGSCPRTGIAAFRVRDVLVRVRDDAGPTLAGGRGALWTSDGWLAGSHTAGFDASDPSGIREIGISVDGKRVGTSSPPCDFTRPTPCPPASIEEPQNTSGWGGDGEHTVTLTAVDAAGNASTSSRTVKVDNTAPDAPTDVIVEGGSGWRPSNGFNVRWTNPEQTASPIAGVNWELCTPGGKECKRGSEERADINVLDKLELPAPGEYVLKLWLRDAAGNQEERLASAPMTLRYDDASPEVELEPLTAEDPTRVTARVSDRGSGVVSGAIELRRVGATEWTALETTVDAGHLIARINDEGLGDGLFELRARAADHAGNERSTTTMKDGRTAQITLPLRLKTKLAVGVVKRSRRGEKLVSAARVSYGQLVRVRGRMTSPEGNPLQDLEVQAISQVLDGVTPPRVIATVKTSRTGRFSFLVRKGPSRSITVRYAGAPQVRSVTRDLKLNVRSRTTLRPNRRSFVNGDTVRFRGAVTTGRIPGAGKLIEVQVLSRGKWRTFATTRTGKKGTWRHDYRFDGTNGRVTYRFRARVPRESGYPFVTGGSRSIRVRVRGL</sequence>
<dbReference type="Proteomes" id="UP000240739">
    <property type="component" value="Unassembled WGS sequence"/>
</dbReference>
<dbReference type="AlphaFoldDB" id="A0A2T4ULY7"/>
<organism evidence="3 4">
    <name type="scientific">Paraconexibacter algicola</name>
    <dbReference type="NCBI Taxonomy" id="2133960"/>
    <lineage>
        <taxon>Bacteria</taxon>
        <taxon>Bacillati</taxon>
        <taxon>Actinomycetota</taxon>
        <taxon>Thermoleophilia</taxon>
        <taxon>Solirubrobacterales</taxon>
        <taxon>Paraconexibacteraceae</taxon>
        <taxon>Paraconexibacter</taxon>
    </lineage>
</organism>
<dbReference type="Gene3D" id="3.30.420.430">
    <property type="match status" value="1"/>
</dbReference>
<feature type="region of interest" description="Disordered" evidence="1">
    <location>
        <begin position="241"/>
        <end position="271"/>
    </location>
</feature>
<gene>
    <name evidence="3" type="ORF">C7Y72_11680</name>
</gene>
<evidence type="ECO:0000256" key="1">
    <source>
        <dbReference type="SAM" id="MobiDB-lite"/>
    </source>
</evidence>